<comment type="caution">
    <text evidence="9">The sequence shown here is derived from an EMBL/GenBank/DDBJ whole genome shotgun (WGS) entry which is preliminary data.</text>
</comment>
<evidence type="ECO:0000256" key="6">
    <source>
        <dbReference type="SAM" id="MobiDB-lite"/>
    </source>
</evidence>
<feature type="compositionally biased region" description="Acidic residues" evidence="6">
    <location>
        <begin position="130"/>
        <end position="146"/>
    </location>
</feature>
<evidence type="ECO:0000313" key="10">
    <source>
        <dbReference type="Proteomes" id="UP000326396"/>
    </source>
</evidence>
<evidence type="ECO:0000256" key="7">
    <source>
        <dbReference type="SAM" id="Phobius"/>
    </source>
</evidence>
<dbReference type="AlphaFoldDB" id="A0A5N6LJS7"/>
<dbReference type="PANTHER" id="PTHR31218">
    <property type="entry name" value="WAT1-RELATED PROTEIN"/>
    <property type="match status" value="1"/>
</dbReference>
<dbReference type="EMBL" id="SZYD01000133">
    <property type="protein sequence ID" value="KAD2158579.1"/>
    <property type="molecule type" value="Genomic_DNA"/>
</dbReference>
<dbReference type="GO" id="GO:0016020">
    <property type="term" value="C:membrane"/>
    <property type="evidence" value="ECO:0007669"/>
    <property type="project" value="UniProtKB-SubCell"/>
</dbReference>
<feature type="domain" description="EamA" evidence="8">
    <location>
        <begin position="383"/>
        <end position="502"/>
    </location>
</feature>
<feature type="region of interest" description="Disordered" evidence="6">
    <location>
        <begin position="123"/>
        <end position="167"/>
    </location>
</feature>
<feature type="transmembrane region" description="Helical" evidence="7">
    <location>
        <begin position="448"/>
        <end position="466"/>
    </location>
</feature>
<dbReference type="SUPFAM" id="SSF103481">
    <property type="entry name" value="Multidrug resistance efflux transporter EmrE"/>
    <property type="match status" value="2"/>
</dbReference>
<sequence>MASLPFNPFVVQLYYGGEVSYTQGVVLAAPGTRCSSFLVPYQTNYSELVDNICRCVQIDRQSCCLNLTLYYEYNGGSYTSHIQQESDMYLIYQLASLIPGYTCKIHVTWTTVVPNLHQHEYGSSSSITENAEDSPAEEIEETEESEPSLSEYESQDDEPITPLPQQQSQGLTHFPGLNVVEQVQHRWAGLASEWACGLVMMGGWWWIGEIDAEIRAGPGVLGFVGNSVGVEMERRLEGCLLYGDHLKRTRPPMTRQFLFSFFLLGLTGIFGNQLLFIVGLGYTNPTYAAALQPSTPVYPFIIATMMGIETLNVLRIEGQAKVGGTVVCVSGALLMVLFRGPALLGYPHHVYTQHQPMMTVGQPELPRWMFFSLATLRVDNWHLGVLCLIGSCVCMAAFLAIQAPLLTKYPAYISVTAYSYFFGTIFMVATAVIMSSESTNWKLSWSEVWAVAYAGIVTSALNYGLITWSNKILGPALVALNNSFQPAATGFLSTIFLGSPIYIGRYREKQQAAASGASHSPSTEPLIAQVLSGPSPSLAESID</sequence>
<dbReference type="InterPro" id="IPR037185">
    <property type="entry name" value="EmrE-like"/>
</dbReference>
<keyword evidence="5 7" id="KW-0472">Membrane</keyword>
<comment type="subcellular location">
    <subcellularLocation>
        <location evidence="1">Membrane</location>
        <topology evidence="1">Multi-pass membrane protein</topology>
    </subcellularLocation>
</comment>
<evidence type="ECO:0000259" key="8">
    <source>
        <dbReference type="Pfam" id="PF00892"/>
    </source>
</evidence>
<evidence type="ECO:0000256" key="2">
    <source>
        <dbReference type="ARBA" id="ARBA00007635"/>
    </source>
</evidence>
<reference evidence="9 10" key="1">
    <citation type="submission" date="2019-05" db="EMBL/GenBank/DDBJ databases">
        <title>Mikania micrantha, genome provides insights into the molecular mechanism of rapid growth.</title>
        <authorList>
            <person name="Liu B."/>
        </authorList>
    </citation>
    <scope>NUCLEOTIDE SEQUENCE [LARGE SCALE GENOMIC DNA]</scope>
    <source>
        <strain evidence="9">NLD-2019</strain>
        <tissue evidence="9">Leaf</tissue>
    </source>
</reference>
<feature type="transmembrane region" description="Helical" evidence="7">
    <location>
        <begin position="257"/>
        <end position="277"/>
    </location>
</feature>
<keyword evidence="3 7" id="KW-0812">Transmembrane</keyword>
<proteinExistence type="inferred from homology"/>
<keyword evidence="10" id="KW-1185">Reference proteome</keyword>
<comment type="similarity">
    <text evidence="2">Belongs to the drug/metabolite transporter (DMT) superfamily. Plant drug/metabolite exporter (P-DME) (TC 2.A.7.4) family.</text>
</comment>
<evidence type="ECO:0000256" key="4">
    <source>
        <dbReference type="ARBA" id="ARBA00022989"/>
    </source>
</evidence>
<name>A0A5N6LJS7_9ASTR</name>
<protein>
    <recommendedName>
        <fullName evidence="8">EamA domain-containing protein</fullName>
    </recommendedName>
</protein>
<evidence type="ECO:0000256" key="1">
    <source>
        <dbReference type="ARBA" id="ARBA00004141"/>
    </source>
</evidence>
<feature type="transmembrane region" description="Helical" evidence="7">
    <location>
        <begin position="326"/>
        <end position="346"/>
    </location>
</feature>
<dbReference type="InterPro" id="IPR030184">
    <property type="entry name" value="WAT1-related"/>
</dbReference>
<dbReference type="GO" id="GO:0022857">
    <property type="term" value="F:transmembrane transporter activity"/>
    <property type="evidence" value="ECO:0007669"/>
    <property type="project" value="InterPro"/>
</dbReference>
<dbReference type="Pfam" id="PF00892">
    <property type="entry name" value="EamA"/>
    <property type="match status" value="1"/>
</dbReference>
<accession>A0A5N6LJS7</accession>
<evidence type="ECO:0000313" key="9">
    <source>
        <dbReference type="EMBL" id="KAD2158579.1"/>
    </source>
</evidence>
<dbReference type="Proteomes" id="UP000326396">
    <property type="component" value="Unassembled WGS sequence"/>
</dbReference>
<feature type="transmembrane region" description="Helical" evidence="7">
    <location>
        <begin position="297"/>
        <end position="314"/>
    </location>
</feature>
<keyword evidence="4 7" id="KW-1133">Transmembrane helix</keyword>
<feature type="transmembrane region" description="Helical" evidence="7">
    <location>
        <begin position="417"/>
        <end position="436"/>
    </location>
</feature>
<organism evidence="9 10">
    <name type="scientific">Mikania micrantha</name>
    <name type="common">bitter vine</name>
    <dbReference type="NCBI Taxonomy" id="192012"/>
    <lineage>
        <taxon>Eukaryota</taxon>
        <taxon>Viridiplantae</taxon>
        <taxon>Streptophyta</taxon>
        <taxon>Embryophyta</taxon>
        <taxon>Tracheophyta</taxon>
        <taxon>Spermatophyta</taxon>
        <taxon>Magnoliopsida</taxon>
        <taxon>eudicotyledons</taxon>
        <taxon>Gunneridae</taxon>
        <taxon>Pentapetalae</taxon>
        <taxon>asterids</taxon>
        <taxon>campanulids</taxon>
        <taxon>Asterales</taxon>
        <taxon>Asteraceae</taxon>
        <taxon>Asteroideae</taxon>
        <taxon>Heliantheae alliance</taxon>
        <taxon>Eupatorieae</taxon>
        <taxon>Mikania</taxon>
    </lineage>
</organism>
<dbReference type="OrthoDB" id="1728340at2759"/>
<evidence type="ECO:0000256" key="5">
    <source>
        <dbReference type="ARBA" id="ARBA00023136"/>
    </source>
</evidence>
<evidence type="ECO:0000256" key="3">
    <source>
        <dbReference type="ARBA" id="ARBA00022692"/>
    </source>
</evidence>
<gene>
    <name evidence="9" type="ORF">E3N88_41728</name>
</gene>
<dbReference type="InterPro" id="IPR000620">
    <property type="entry name" value="EamA_dom"/>
</dbReference>
<feature type="transmembrane region" description="Helical" evidence="7">
    <location>
        <begin position="381"/>
        <end position="405"/>
    </location>
</feature>